<organism evidence="1 2">
    <name type="scientific">Micromonospora tarensis</name>
    <dbReference type="NCBI Taxonomy" id="2806100"/>
    <lineage>
        <taxon>Bacteria</taxon>
        <taxon>Bacillati</taxon>
        <taxon>Actinomycetota</taxon>
        <taxon>Actinomycetes</taxon>
        <taxon>Micromonosporales</taxon>
        <taxon>Micromonosporaceae</taxon>
        <taxon>Micromonospora</taxon>
    </lineage>
</organism>
<evidence type="ECO:0008006" key="3">
    <source>
        <dbReference type="Google" id="ProtNLM"/>
    </source>
</evidence>
<proteinExistence type="predicted"/>
<gene>
    <name evidence="1" type="ORF">JM949_04600</name>
</gene>
<accession>A0ABS1YBJ4</accession>
<sequence>MSAAELMTRLLQAKAHLDRSRELIRAAGAELHQARALIQAALHGATDHTAAEMVDRSARQLDGVSVAVAQSASKVQDILTRTRGLGGLGN</sequence>
<protein>
    <recommendedName>
        <fullName evidence="3">ANTAR domain-containing protein</fullName>
    </recommendedName>
</protein>
<dbReference type="Proteomes" id="UP000622245">
    <property type="component" value="Unassembled WGS sequence"/>
</dbReference>
<evidence type="ECO:0000313" key="1">
    <source>
        <dbReference type="EMBL" id="MBM0274777.1"/>
    </source>
</evidence>
<keyword evidence="2" id="KW-1185">Reference proteome</keyword>
<reference evidence="1 2" key="1">
    <citation type="submission" date="2021-01" db="EMBL/GenBank/DDBJ databases">
        <title>Draft genome sequence of Micromonospora sp. strain STR1s_6.</title>
        <authorList>
            <person name="Karlyshev A."/>
            <person name="Jawad R."/>
        </authorList>
    </citation>
    <scope>NUCLEOTIDE SEQUENCE [LARGE SCALE GENOMIC DNA]</scope>
    <source>
        <strain evidence="1 2">STR1S-6</strain>
    </source>
</reference>
<evidence type="ECO:0000313" key="2">
    <source>
        <dbReference type="Proteomes" id="UP000622245"/>
    </source>
</evidence>
<dbReference type="EMBL" id="JAEVHL010000012">
    <property type="protein sequence ID" value="MBM0274777.1"/>
    <property type="molecule type" value="Genomic_DNA"/>
</dbReference>
<dbReference type="RefSeq" id="WP_203147188.1">
    <property type="nucleotide sequence ID" value="NZ_JAEVHL010000012.1"/>
</dbReference>
<comment type="caution">
    <text evidence="1">The sequence shown here is derived from an EMBL/GenBank/DDBJ whole genome shotgun (WGS) entry which is preliminary data.</text>
</comment>
<name>A0ABS1YBJ4_9ACTN</name>